<dbReference type="Proteomes" id="UP000194948">
    <property type="component" value="Chromosome"/>
</dbReference>
<evidence type="ECO:0008006" key="4">
    <source>
        <dbReference type="Google" id="ProtNLM"/>
    </source>
</evidence>
<protein>
    <recommendedName>
        <fullName evidence="4">Gram-positive cocci surface proteins LPxTG domain-containing protein</fullName>
    </recommendedName>
</protein>
<evidence type="ECO:0000256" key="1">
    <source>
        <dbReference type="SAM" id="Phobius"/>
    </source>
</evidence>
<accession>A0AAQ3WBN8</accession>
<reference evidence="2" key="1">
    <citation type="submission" date="2017-05" db="EMBL/GenBank/DDBJ databases">
        <authorList>
            <consortium name="The Broad Institute Genomics Platform"/>
            <consortium name="The Broad Institute Genomic Center for Infectious Diseases"/>
            <person name="Earl A."/>
            <person name="Manson A."/>
            <person name="Schwartman J."/>
            <person name="Gilmore M."/>
            <person name="Abouelleil A."/>
            <person name="Cao P."/>
            <person name="Chapman S."/>
            <person name="Cusick C."/>
            <person name="Shea T."/>
            <person name="Young S."/>
            <person name="Neafsey D."/>
            <person name="Nusbaum C."/>
            <person name="Birren B."/>
        </authorList>
    </citation>
    <scope>NUCLEOTIDE SEQUENCE</scope>
    <source>
        <strain evidence="2">7F3_DIV0205</strain>
    </source>
</reference>
<proteinExistence type="predicted"/>
<gene>
    <name evidence="2" type="ORF">A5821_003031</name>
</gene>
<sequence>MKKNEVKYLIAILLALIVGFSNQHMVLAEEASMKSNAGISFENSYEANSNVSEELPDTNSPVLVTEQEAKPVGKTLPQTGEIIGNTVSWLGLMLILIVMIRSRQKKK</sequence>
<dbReference type="RefSeq" id="WP_086315544.1">
    <property type="nucleotide sequence ID" value="NZ_CP147244.1"/>
</dbReference>
<organism evidence="2 3">
    <name type="scientific">Candidatus Enterococcus palustris</name>
    <dbReference type="NCBI Taxonomy" id="1834189"/>
    <lineage>
        <taxon>Bacteria</taxon>
        <taxon>Bacillati</taxon>
        <taxon>Bacillota</taxon>
        <taxon>Bacilli</taxon>
        <taxon>Lactobacillales</taxon>
        <taxon>Enterococcaceae</taxon>
        <taxon>Enterococcus</taxon>
    </lineage>
</organism>
<dbReference type="EMBL" id="CP147244">
    <property type="protein sequence ID" value="WYK01894.1"/>
    <property type="molecule type" value="Genomic_DNA"/>
</dbReference>
<feature type="transmembrane region" description="Helical" evidence="1">
    <location>
        <begin position="82"/>
        <end position="100"/>
    </location>
</feature>
<dbReference type="AlphaFoldDB" id="A0AAQ3WBN8"/>
<keyword evidence="1" id="KW-1133">Transmembrane helix</keyword>
<reference evidence="2" key="2">
    <citation type="submission" date="2024-03" db="EMBL/GenBank/DDBJ databases">
        <title>The Genome Sequence of Enterococcus sp. DIV0205d.</title>
        <authorList>
            <consortium name="The Broad Institute Genomics Platform"/>
            <consortium name="The Broad Institute Microbial Omics Core"/>
            <consortium name="The Broad Institute Genomic Center for Infectious Diseases"/>
            <person name="Earl A."/>
            <person name="Manson A."/>
            <person name="Gilmore M."/>
            <person name="Schwartman J."/>
            <person name="Shea T."/>
            <person name="Abouelleil A."/>
            <person name="Cao P."/>
            <person name="Chapman S."/>
            <person name="Cusick C."/>
            <person name="Young S."/>
            <person name="Neafsey D."/>
            <person name="Nusbaum C."/>
            <person name="Birren B."/>
        </authorList>
    </citation>
    <scope>NUCLEOTIDE SEQUENCE</scope>
    <source>
        <strain evidence="2">7F3_DIV0205</strain>
    </source>
</reference>
<evidence type="ECO:0000313" key="3">
    <source>
        <dbReference type="Proteomes" id="UP000194948"/>
    </source>
</evidence>
<evidence type="ECO:0000313" key="2">
    <source>
        <dbReference type="EMBL" id="WYK01894.1"/>
    </source>
</evidence>
<name>A0AAQ3WBN8_9ENTE</name>
<keyword evidence="3" id="KW-1185">Reference proteome</keyword>
<dbReference type="NCBIfam" id="TIGR01167">
    <property type="entry name" value="LPXTG_anchor"/>
    <property type="match status" value="1"/>
</dbReference>
<keyword evidence="1" id="KW-0812">Transmembrane</keyword>
<keyword evidence="1" id="KW-0472">Membrane</keyword>